<sequence length="455" mass="50368">MARDTFASRIDGASLKQDKFMSYDKLRSETEIACARTKSTKAAAAALRSQISIQREHMAAKKAFLEHRRDDLTAAGLGLEARRAHQMDETRRVIGDVRAAWANTADDLVRTRAFLCREAAKLFGPIRLCKPETPGKWAFEIGHLEVVDITNMNNYTPEYISTSLANVAHLLVLIAHYLSVRLPAEITLPHKDYPRPTIFPIESSYASPLPGSSIPSEKSPSACTSREPPPSPSESSVRVQPRPLFITKPLAMLYKDDPESHSAFIEACALLAYNVAWLCISQGMVFSDRVTLDEATNMGLNLYTLLFSERPPILSGTASATFKTPTLLQPTDTQPSRTSKPEPNLDPVHGRFSHGTACNFLHAVSGFNISRMSKFPMARVIHDRLLTKLVTDLALPEWELLDTHEWQVEDAPEEADAVLVSATMIPEARESNSKAVDGNINASPWTKVRGYGSRK</sequence>
<dbReference type="GO" id="GO:0032991">
    <property type="term" value="C:protein-containing complex"/>
    <property type="evidence" value="ECO:0007669"/>
    <property type="project" value="UniProtKB-ARBA"/>
</dbReference>
<organism evidence="5 6">
    <name type="scientific">Ceratocystis fimbriata f. sp. platani</name>
    <dbReference type="NCBI Taxonomy" id="88771"/>
    <lineage>
        <taxon>Eukaryota</taxon>
        <taxon>Fungi</taxon>
        <taxon>Dikarya</taxon>
        <taxon>Ascomycota</taxon>
        <taxon>Pezizomycotina</taxon>
        <taxon>Sordariomycetes</taxon>
        <taxon>Hypocreomycetidae</taxon>
        <taxon>Microascales</taxon>
        <taxon>Ceratocystidaceae</taxon>
        <taxon>Ceratocystis</taxon>
    </lineage>
</organism>
<dbReference type="Proteomes" id="UP000034841">
    <property type="component" value="Unassembled WGS sequence"/>
</dbReference>
<dbReference type="AlphaFoldDB" id="A0A0F8DFF4"/>
<feature type="compositionally biased region" description="Low complexity" evidence="4">
    <location>
        <begin position="324"/>
        <end position="335"/>
    </location>
</feature>
<reference evidence="5 6" key="1">
    <citation type="submission" date="2015-04" db="EMBL/GenBank/DDBJ databases">
        <title>Genome sequence of Ceratocystis platani, a major pathogen of plane trees.</title>
        <authorList>
            <person name="Belbahri L."/>
        </authorList>
    </citation>
    <scope>NUCLEOTIDE SEQUENCE [LARGE SCALE GENOMIC DNA]</scope>
    <source>
        <strain evidence="5 6">CFO</strain>
    </source>
</reference>
<evidence type="ECO:0000256" key="3">
    <source>
        <dbReference type="ARBA" id="ARBA00023054"/>
    </source>
</evidence>
<protein>
    <recommendedName>
        <fullName evidence="2">Autophagy-related protein 14</fullName>
    </recommendedName>
</protein>
<dbReference type="GO" id="GO:0000323">
    <property type="term" value="C:lytic vacuole"/>
    <property type="evidence" value="ECO:0007669"/>
    <property type="project" value="TreeGrafter"/>
</dbReference>
<feature type="region of interest" description="Disordered" evidence="4">
    <location>
        <begin position="324"/>
        <end position="344"/>
    </location>
</feature>
<dbReference type="GO" id="GO:0005768">
    <property type="term" value="C:endosome"/>
    <property type="evidence" value="ECO:0007669"/>
    <property type="project" value="TreeGrafter"/>
</dbReference>
<proteinExistence type="inferred from homology"/>
<accession>A0A0F8DFF4</accession>
<dbReference type="GO" id="GO:0000149">
    <property type="term" value="F:SNARE binding"/>
    <property type="evidence" value="ECO:0007669"/>
    <property type="project" value="TreeGrafter"/>
</dbReference>
<evidence type="ECO:0000313" key="6">
    <source>
        <dbReference type="Proteomes" id="UP000034841"/>
    </source>
</evidence>
<evidence type="ECO:0000256" key="4">
    <source>
        <dbReference type="SAM" id="MobiDB-lite"/>
    </source>
</evidence>
<dbReference type="EMBL" id="LBBL01000142">
    <property type="protein sequence ID" value="KKF94704.1"/>
    <property type="molecule type" value="Genomic_DNA"/>
</dbReference>
<dbReference type="PANTHER" id="PTHR15157">
    <property type="entry name" value="UV RADIATION RESISTANCE-ASSOCIATED GENE PROTEIN"/>
    <property type="match status" value="1"/>
</dbReference>
<keyword evidence="3" id="KW-0175">Coiled coil</keyword>
<dbReference type="Pfam" id="PF10186">
    <property type="entry name" value="ATG14"/>
    <property type="match status" value="1"/>
</dbReference>
<comment type="caution">
    <text evidence="5">The sequence shown here is derived from an EMBL/GenBank/DDBJ whole genome shotgun (WGS) entry which is preliminary data.</text>
</comment>
<evidence type="ECO:0000256" key="2">
    <source>
        <dbReference type="ARBA" id="ARBA00013807"/>
    </source>
</evidence>
<dbReference type="PANTHER" id="PTHR15157:SF13">
    <property type="entry name" value="AUTOPHAGY-RELATED PROTEIN 14"/>
    <property type="match status" value="1"/>
</dbReference>
<feature type="compositionally biased region" description="Polar residues" evidence="4">
    <location>
        <begin position="213"/>
        <end position="224"/>
    </location>
</feature>
<keyword evidence="6" id="KW-1185">Reference proteome</keyword>
<dbReference type="OrthoDB" id="16772at2759"/>
<name>A0A0F8DFF4_CERFI</name>
<dbReference type="GO" id="GO:0035493">
    <property type="term" value="P:SNARE complex assembly"/>
    <property type="evidence" value="ECO:0007669"/>
    <property type="project" value="TreeGrafter"/>
</dbReference>
<feature type="region of interest" description="Disordered" evidence="4">
    <location>
        <begin position="209"/>
        <end position="239"/>
    </location>
</feature>
<dbReference type="InterPro" id="IPR018791">
    <property type="entry name" value="UV_resistance/autophagy_Atg14"/>
</dbReference>
<evidence type="ECO:0000313" key="5">
    <source>
        <dbReference type="EMBL" id="KKF94704.1"/>
    </source>
</evidence>
<comment type="similarity">
    <text evidence="1">Belongs to the ATG14 family.</text>
</comment>
<evidence type="ECO:0000256" key="1">
    <source>
        <dbReference type="ARBA" id="ARBA00009574"/>
    </source>
</evidence>
<gene>
    <name evidence="5" type="ORF">CFO_g2926</name>
</gene>